<sequence length="796" mass="90256">MKAQSLIFLFLSLCMSSVTIAQTIHPDIQNKVWTAYWVAAPQTVPQAYGIYHFRKNFELPQTPSNFTIHVSADNRYKLYVNGKIISQGPARGDLSYWNFETLNIAPYLKKGKNTIAAIVWNEGDFRAEGQISHRTAFVLTGNTSAEKIVDTNPTWKSFSNQAYQPLSKGVGHPAYYVAGAGELLDYSKTLPTNWNSESFDDTQWANAERVGWRGACPKGISDINNWMLVPSALPSMEYKKQYFSTVRKVEGAALASQNLENVSWEIPANAHVKILLDQGFLTNAFPKIIFQKGKDTKVGLTYAEALMDIDALKKRQILKNNRNDIEGKIIVGRKDSLLLSGKDSEIFESLTYRTFRYVQIEIQAGSEPLLVKEISSTFIGFPFTQKAQLQSSTIDFQPYLTIGWRTARLCAVDTYMDCPYYEQLQYIGDARIQALVSYFNAGDDRLARNALNQMEHSRIAEGITLSRHPSFSPQQIPTFSLWYIGMLQDYLKYRGDANFIKEKLQGVRNILWFFEKYQNAEGSLRKVPYWVFTDWVENRKGWSNGEAPYGKNGASAVLDLQLLWGYQVASDLESQLGMKAYAEMYSQKALQLKKMILQKYWDASKGILADTEEKEVFSQHANSLGILTGVIPSNNYAQVSDKLLHDKSLAPASIYFKYYLHQALVKAGKGDEYITWLSDWKRNIELGLTTWAEISEIEHARSDCHAWGASPNIEFYRVILGIDSDAQGFSKVKIEPHLGNLSQIKGEMPHPQGKIVCDYVQAGKQWKIQIESPVEGTFVWKGKPMLLKKGQNQFKL</sequence>
<evidence type="ECO:0000259" key="2">
    <source>
        <dbReference type="Pfam" id="PF05592"/>
    </source>
</evidence>
<dbReference type="InterPro" id="IPR008928">
    <property type="entry name" value="6-hairpin_glycosidase_sf"/>
</dbReference>
<dbReference type="Pfam" id="PF17390">
    <property type="entry name" value="Bac_rhamnosid_C"/>
    <property type="match status" value="1"/>
</dbReference>
<dbReference type="InterPro" id="IPR035398">
    <property type="entry name" value="Bac_rhamnosid_C"/>
</dbReference>
<dbReference type="GO" id="GO:0016787">
    <property type="term" value="F:hydrolase activity"/>
    <property type="evidence" value="ECO:0007669"/>
    <property type="project" value="UniProtKB-KW"/>
</dbReference>
<dbReference type="Gene3D" id="1.50.10.10">
    <property type="match status" value="1"/>
</dbReference>
<dbReference type="Pfam" id="PF05592">
    <property type="entry name" value="Bac_rhamnosid"/>
    <property type="match status" value="1"/>
</dbReference>
<evidence type="ECO:0000259" key="3">
    <source>
        <dbReference type="Pfam" id="PF08531"/>
    </source>
</evidence>
<accession>A0ABT6Y3H8</accession>
<dbReference type="Pfam" id="PF08531">
    <property type="entry name" value="Bac_rhamnosid_N"/>
    <property type="match status" value="1"/>
</dbReference>
<dbReference type="InterPro" id="IPR035396">
    <property type="entry name" value="Bac_rhamnosid6H"/>
</dbReference>
<dbReference type="SUPFAM" id="SSF48208">
    <property type="entry name" value="Six-hairpin glycosidases"/>
    <property type="match status" value="1"/>
</dbReference>
<keyword evidence="1" id="KW-0732">Signal</keyword>
<keyword evidence="7" id="KW-1185">Reference proteome</keyword>
<gene>
    <name evidence="6" type="ORF">QM524_00400</name>
</gene>
<feature type="chain" id="PRO_5046312809" evidence="1">
    <location>
        <begin position="22"/>
        <end position="796"/>
    </location>
</feature>
<dbReference type="SUPFAM" id="SSF49785">
    <property type="entry name" value="Galactose-binding domain-like"/>
    <property type="match status" value="1"/>
</dbReference>
<protein>
    <submittedName>
        <fullName evidence="6">Family 78 glycoside hydrolase catalytic domain</fullName>
    </submittedName>
</protein>
<keyword evidence="6" id="KW-0378">Hydrolase</keyword>
<dbReference type="Gene3D" id="2.60.420.10">
    <property type="entry name" value="Maltose phosphorylase, domain 3"/>
    <property type="match status" value="1"/>
</dbReference>
<dbReference type="InterPro" id="IPR013737">
    <property type="entry name" value="Bac_rhamnosid_N"/>
</dbReference>
<organism evidence="6 7">
    <name type="scientific">Flectobacillus roseus</name>
    <dbReference type="NCBI Taxonomy" id="502259"/>
    <lineage>
        <taxon>Bacteria</taxon>
        <taxon>Pseudomonadati</taxon>
        <taxon>Bacteroidota</taxon>
        <taxon>Cytophagia</taxon>
        <taxon>Cytophagales</taxon>
        <taxon>Flectobacillaceae</taxon>
        <taxon>Flectobacillus</taxon>
    </lineage>
</organism>
<feature type="signal peptide" evidence="1">
    <location>
        <begin position="1"/>
        <end position="21"/>
    </location>
</feature>
<evidence type="ECO:0000259" key="5">
    <source>
        <dbReference type="Pfam" id="PF17390"/>
    </source>
</evidence>
<dbReference type="Proteomes" id="UP001236507">
    <property type="component" value="Unassembled WGS sequence"/>
</dbReference>
<feature type="domain" description="Alpha-L-rhamnosidase six-hairpin glycosidase" evidence="4">
    <location>
        <begin position="388"/>
        <end position="716"/>
    </location>
</feature>
<evidence type="ECO:0000313" key="6">
    <source>
        <dbReference type="EMBL" id="MDI9857653.1"/>
    </source>
</evidence>
<dbReference type="Pfam" id="PF17389">
    <property type="entry name" value="Bac_rhamnosid6H"/>
    <property type="match status" value="1"/>
</dbReference>
<dbReference type="PANTHER" id="PTHR34987:SF2">
    <property type="entry name" value="B, PUTATIVE (AFU_ORTHOLOGUE AFUA_7G05040)-RELATED"/>
    <property type="match status" value="1"/>
</dbReference>
<dbReference type="EMBL" id="JASHIF010000002">
    <property type="protein sequence ID" value="MDI9857653.1"/>
    <property type="molecule type" value="Genomic_DNA"/>
</dbReference>
<evidence type="ECO:0000259" key="4">
    <source>
        <dbReference type="Pfam" id="PF17389"/>
    </source>
</evidence>
<name>A0ABT6Y3H8_9BACT</name>
<feature type="domain" description="Alpha-L-rhamnosidase concanavalin-like" evidence="2">
    <location>
        <begin position="273"/>
        <end position="365"/>
    </location>
</feature>
<evidence type="ECO:0000256" key="1">
    <source>
        <dbReference type="SAM" id="SignalP"/>
    </source>
</evidence>
<dbReference type="InterPro" id="IPR008902">
    <property type="entry name" value="Rhamnosid_concanavalin"/>
</dbReference>
<proteinExistence type="predicted"/>
<feature type="domain" description="Alpha-L-rhamnosidase C-terminal" evidence="5">
    <location>
        <begin position="721"/>
        <end position="777"/>
    </location>
</feature>
<evidence type="ECO:0000313" key="7">
    <source>
        <dbReference type="Proteomes" id="UP001236507"/>
    </source>
</evidence>
<dbReference type="InterPro" id="IPR008979">
    <property type="entry name" value="Galactose-bd-like_sf"/>
</dbReference>
<reference evidence="6 7" key="1">
    <citation type="submission" date="2023-05" db="EMBL/GenBank/DDBJ databases">
        <title>Novel species of genus Flectobacillus isolated from stream in China.</title>
        <authorList>
            <person name="Lu H."/>
        </authorList>
    </citation>
    <scope>NUCLEOTIDE SEQUENCE [LARGE SCALE GENOMIC DNA]</scope>
    <source>
        <strain evidence="6 7">KCTC 42575</strain>
    </source>
</reference>
<dbReference type="PANTHER" id="PTHR34987">
    <property type="entry name" value="C, PUTATIVE (AFU_ORTHOLOGUE AFUA_3G02880)-RELATED"/>
    <property type="match status" value="1"/>
</dbReference>
<comment type="caution">
    <text evidence="6">The sequence shown here is derived from an EMBL/GenBank/DDBJ whole genome shotgun (WGS) entry which is preliminary data.</text>
</comment>
<feature type="domain" description="Bacterial alpha-L-rhamnosidase N-terminal" evidence="3">
    <location>
        <begin position="65"/>
        <end position="212"/>
    </location>
</feature>
<dbReference type="Gene3D" id="2.60.120.260">
    <property type="entry name" value="Galactose-binding domain-like"/>
    <property type="match status" value="2"/>
</dbReference>
<dbReference type="InterPro" id="IPR012341">
    <property type="entry name" value="6hp_glycosidase-like_sf"/>
</dbReference>
<dbReference type="RefSeq" id="WP_283342988.1">
    <property type="nucleotide sequence ID" value="NZ_JASHIF010000002.1"/>
</dbReference>